<dbReference type="EMBL" id="JAZHGA010000003">
    <property type="protein sequence ID" value="MEM5339137.1"/>
    <property type="molecule type" value="Genomic_DNA"/>
</dbReference>
<feature type="compositionally biased region" description="Basic and acidic residues" evidence="1">
    <location>
        <begin position="75"/>
        <end position="85"/>
    </location>
</feature>
<feature type="region of interest" description="Disordered" evidence="1">
    <location>
        <begin position="75"/>
        <end position="96"/>
    </location>
</feature>
<accession>A0A5C6VF80</accession>
<reference evidence="3 4" key="1">
    <citation type="journal article" date="2018" name="Int. J. Syst. Evol. Microbiol.">
        <title>Paraburkholderia azotifigens sp. nov., a nitrogen-fixing bacterium isolated from paddy soil.</title>
        <authorList>
            <person name="Choi G.M."/>
            <person name="Im W.T."/>
        </authorList>
    </citation>
    <scope>NUCLEOTIDE SEQUENCE [LARGE SCALE GENOMIC DNA]</scope>
    <source>
        <strain evidence="3 4">NF 2-5-3</strain>
    </source>
</reference>
<protein>
    <submittedName>
        <fullName evidence="3">Uncharacterized protein</fullName>
    </submittedName>
</protein>
<dbReference type="Proteomes" id="UP001481677">
    <property type="component" value="Unassembled WGS sequence"/>
</dbReference>
<gene>
    <name evidence="3" type="ORF">FRZ40_22645</name>
    <name evidence="2" type="ORF">V4C56_05770</name>
</gene>
<dbReference type="Proteomes" id="UP000321776">
    <property type="component" value="Unassembled WGS sequence"/>
</dbReference>
<evidence type="ECO:0000313" key="4">
    <source>
        <dbReference type="Proteomes" id="UP000321776"/>
    </source>
</evidence>
<evidence type="ECO:0000313" key="5">
    <source>
        <dbReference type="Proteomes" id="UP001481677"/>
    </source>
</evidence>
<dbReference type="EMBL" id="VOQS01000003">
    <property type="protein sequence ID" value="TXC83206.1"/>
    <property type="molecule type" value="Genomic_DNA"/>
</dbReference>
<organism evidence="3 4">
    <name type="scientific">Paraburkholderia azotifigens</name>
    <dbReference type="NCBI Taxonomy" id="2057004"/>
    <lineage>
        <taxon>Bacteria</taxon>
        <taxon>Pseudomonadati</taxon>
        <taxon>Pseudomonadota</taxon>
        <taxon>Betaproteobacteria</taxon>
        <taxon>Burkholderiales</taxon>
        <taxon>Burkholderiaceae</taxon>
        <taxon>Paraburkholderia</taxon>
    </lineage>
</organism>
<evidence type="ECO:0000313" key="3">
    <source>
        <dbReference type="EMBL" id="TXC83206.1"/>
    </source>
</evidence>
<reference evidence="3" key="2">
    <citation type="submission" date="2019-08" db="EMBL/GenBank/DDBJ databases">
        <authorList>
            <person name="Im W.-T."/>
        </authorList>
    </citation>
    <scope>NUCLEOTIDE SEQUENCE</scope>
    <source>
        <strain evidence="3">NF 2-5-3</strain>
    </source>
</reference>
<evidence type="ECO:0000256" key="1">
    <source>
        <dbReference type="SAM" id="MobiDB-lite"/>
    </source>
</evidence>
<dbReference type="AlphaFoldDB" id="A0A5C6VF80"/>
<proteinExistence type="predicted"/>
<reference evidence="2 5" key="3">
    <citation type="submission" date="2024-01" db="EMBL/GenBank/DDBJ databases">
        <title>The diversity of rhizobia nodulating Mimosa spp. in eleven states of Brazil covering several biomes is determined by host plant, location, and edaphic factors.</title>
        <authorList>
            <person name="Rouws L."/>
            <person name="Barauna A."/>
            <person name="Beukes C."/>
            <person name="De Faria S.M."/>
            <person name="Gross E."/>
            <person name="Dos Reis Junior F.B."/>
            <person name="Simon M."/>
            <person name="Maluk M."/>
            <person name="Odee D.W."/>
            <person name="Kenicer G."/>
            <person name="Young J.P.W."/>
            <person name="Reis V.M."/>
            <person name="Zilli J."/>
            <person name="James E.K."/>
        </authorList>
    </citation>
    <scope>NUCLEOTIDE SEQUENCE [LARGE SCALE GENOMIC DNA]</scope>
    <source>
        <strain evidence="2 5">JPY530</strain>
    </source>
</reference>
<sequence>MLRKTRTASQLQDEVSRRIHRAPEVVEDGVKIRVPRPQSQEPDASGCNWTMKHFGNAIGFERVVNDALKAVQKEYDLSESDDTKDLNSLFGDFPKS</sequence>
<evidence type="ECO:0000313" key="2">
    <source>
        <dbReference type="EMBL" id="MEM5339137.1"/>
    </source>
</evidence>
<comment type="caution">
    <text evidence="3">The sequence shown here is derived from an EMBL/GenBank/DDBJ whole genome shotgun (WGS) entry which is preliminary data.</text>
</comment>
<name>A0A5C6VF80_9BURK</name>
<keyword evidence="5" id="KW-1185">Reference proteome</keyword>
<dbReference type="RefSeq" id="WP_147235657.1">
    <property type="nucleotide sequence ID" value="NZ_JAZHFZ010000003.1"/>
</dbReference>